<dbReference type="EMBL" id="BJWK01000026">
    <property type="protein sequence ID" value="GEM12789.1"/>
    <property type="molecule type" value="Genomic_DNA"/>
</dbReference>
<name>A0A511KQZ9_RHOTO</name>
<sequence length="251" mass="28391">MSRRVDKREYDILLRQSRLAEPPLDGLSHLSLASLANLAPPVSPQRQAVVLESVTKTISTLCTQIDAKLGDTRSLSLADSKWFHDLFSHMAREFQYLLKGPESGQHWYARAVDAKLRADVEEHMHDQSVHVRTVGGFIIQTLQELLKLLEDGKTIPFDFLWKDVVSLEYIATEMLAWAVYCADPTGTAWRNVLARRPGIEISNDRIAHVRGFSCSPSSKPGSQFQVGARRQNPGLLDQYDELLKKFTHRPN</sequence>
<comment type="caution">
    <text evidence="1">The sequence shown here is derived from an EMBL/GenBank/DDBJ whole genome shotgun (WGS) entry which is preliminary data.</text>
</comment>
<accession>A0A511KQZ9</accession>
<dbReference type="OrthoDB" id="2527071at2759"/>
<proteinExistence type="predicted"/>
<gene>
    <name evidence="1" type="ORF">Rt10032_c26g6806</name>
</gene>
<protein>
    <submittedName>
        <fullName evidence="1">Uncharacterized protein</fullName>
    </submittedName>
</protein>
<reference evidence="1 2" key="1">
    <citation type="submission" date="2019-07" db="EMBL/GenBank/DDBJ databases">
        <title>Rhodotorula toruloides NBRC10032 genome sequencing.</title>
        <authorList>
            <person name="Shida Y."/>
            <person name="Takaku H."/>
            <person name="Ogasawara W."/>
            <person name="Mori K."/>
        </authorList>
    </citation>
    <scope>NUCLEOTIDE SEQUENCE [LARGE SCALE GENOMIC DNA]</scope>
    <source>
        <strain evidence="1 2">NBRC10032</strain>
    </source>
</reference>
<evidence type="ECO:0000313" key="1">
    <source>
        <dbReference type="EMBL" id="GEM12789.1"/>
    </source>
</evidence>
<dbReference type="AlphaFoldDB" id="A0A511KQZ9"/>
<organism evidence="1 2">
    <name type="scientific">Rhodotorula toruloides</name>
    <name type="common">Yeast</name>
    <name type="synonym">Rhodosporidium toruloides</name>
    <dbReference type="NCBI Taxonomy" id="5286"/>
    <lineage>
        <taxon>Eukaryota</taxon>
        <taxon>Fungi</taxon>
        <taxon>Dikarya</taxon>
        <taxon>Basidiomycota</taxon>
        <taxon>Pucciniomycotina</taxon>
        <taxon>Microbotryomycetes</taxon>
        <taxon>Sporidiobolales</taxon>
        <taxon>Sporidiobolaceae</taxon>
        <taxon>Rhodotorula</taxon>
    </lineage>
</organism>
<dbReference type="Proteomes" id="UP000321518">
    <property type="component" value="Unassembled WGS sequence"/>
</dbReference>
<evidence type="ECO:0000313" key="2">
    <source>
        <dbReference type="Proteomes" id="UP000321518"/>
    </source>
</evidence>